<dbReference type="EMBL" id="JAUSTY010000032">
    <property type="protein sequence ID" value="MDQ0168447.1"/>
    <property type="molecule type" value="Genomic_DNA"/>
</dbReference>
<sequence>MREKILAVKDIKEKVVHIDEWETEVLIRGLNGAKRARLLQNNIDKQGAINFERMYPELLILTVHDPESKEPVFQPEDRDALNAKNGGVIEKLVQVAMTLSGLDAQAVESAVKN</sequence>
<name>A0ABT9W5C0_9BACI</name>
<dbReference type="Proteomes" id="UP001235840">
    <property type="component" value="Unassembled WGS sequence"/>
</dbReference>
<protein>
    <recommendedName>
        <fullName evidence="3">Phage portal protein</fullName>
    </recommendedName>
</protein>
<dbReference type="InterPro" id="IPR038556">
    <property type="entry name" value="TAC_Gp13-like_sf"/>
</dbReference>
<keyword evidence="2" id="KW-1185">Reference proteome</keyword>
<evidence type="ECO:0008006" key="3">
    <source>
        <dbReference type="Google" id="ProtNLM"/>
    </source>
</evidence>
<proteinExistence type="predicted"/>
<accession>A0ABT9W5C0</accession>
<gene>
    <name evidence="1" type="ORF">J2S11_004409</name>
</gene>
<dbReference type="Gene3D" id="3.30.2220.20">
    <property type="entry name" value="Phage tail assembly chaperone gp13-like"/>
    <property type="match status" value="1"/>
</dbReference>
<organism evidence="1 2">
    <name type="scientific">Caldalkalibacillus horti</name>
    <dbReference type="NCBI Taxonomy" id="77523"/>
    <lineage>
        <taxon>Bacteria</taxon>
        <taxon>Bacillati</taxon>
        <taxon>Bacillota</taxon>
        <taxon>Bacilli</taxon>
        <taxon>Bacillales</taxon>
        <taxon>Bacillaceae</taxon>
        <taxon>Caldalkalibacillus</taxon>
    </lineage>
</organism>
<reference evidence="1 2" key="1">
    <citation type="submission" date="2023-07" db="EMBL/GenBank/DDBJ databases">
        <title>Genomic Encyclopedia of Type Strains, Phase IV (KMG-IV): sequencing the most valuable type-strain genomes for metagenomic binning, comparative biology and taxonomic classification.</title>
        <authorList>
            <person name="Goeker M."/>
        </authorList>
    </citation>
    <scope>NUCLEOTIDE SEQUENCE [LARGE SCALE GENOMIC DNA]</scope>
    <source>
        <strain evidence="1 2">DSM 12751</strain>
    </source>
</reference>
<comment type="caution">
    <text evidence="1">The sequence shown here is derived from an EMBL/GenBank/DDBJ whole genome shotgun (WGS) entry which is preliminary data.</text>
</comment>
<evidence type="ECO:0000313" key="2">
    <source>
        <dbReference type="Proteomes" id="UP001235840"/>
    </source>
</evidence>
<evidence type="ECO:0000313" key="1">
    <source>
        <dbReference type="EMBL" id="MDQ0168447.1"/>
    </source>
</evidence>